<proteinExistence type="inferred from homology"/>
<keyword evidence="4" id="KW-1185">Reference proteome</keyword>
<gene>
    <name evidence="3" type="ORF">G5C60_43210</name>
</gene>
<dbReference type="Pfam" id="PF01337">
    <property type="entry name" value="Barstar"/>
    <property type="match status" value="1"/>
</dbReference>
<organism evidence="3 4">
    <name type="scientific">Streptomyces scabichelini</name>
    <dbReference type="NCBI Taxonomy" id="2711217"/>
    <lineage>
        <taxon>Bacteria</taxon>
        <taxon>Bacillati</taxon>
        <taxon>Actinomycetota</taxon>
        <taxon>Actinomycetes</taxon>
        <taxon>Kitasatosporales</taxon>
        <taxon>Streptomycetaceae</taxon>
        <taxon>Streptomyces</taxon>
    </lineage>
</organism>
<dbReference type="SUPFAM" id="SSF52038">
    <property type="entry name" value="Barstar-related"/>
    <property type="match status" value="1"/>
</dbReference>
<evidence type="ECO:0000313" key="3">
    <source>
        <dbReference type="EMBL" id="NGO14227.1"/>
    </source>
</evidence>
<evidence type="ECO:0000313" key="4">
    <source>
        <dbReference type="Proteomes" id="UP000472335"/>
    </source>
</evidence>
<sequence length="138" mass="15017">MTDDPLAPVLDGSAPPGVLSWPARLPVDRALEAAREAGWETAVLDLAGVSDKPGLMAACATALRLPDWFGANWDALADCLADLEWWPARRGRLLLVRDWQEYAAARPAEWTVLQEIFADAAAHWRATDTALVVVMKLG</sequence>
<reference evidence="3 4" key="1">
    <citation type="submission" date="2020-02" db="EMBL/GenBank/DDBJ databases">
        <title>Whole-genome analyses of novel actinobacteria.</title>
        <authorList>
            <person name="Sahin N."/>
            <person name="Gencbay T."/>
        </authorList>
    </citation>
    <scope>NUCLEOTIDE SEQUENCE [LARGE SCALE GENOMIC DNA]</scope>
    <source>
        <strain evidence="3 4">HC44</strain>
    </source>
</reference>
<dbReference type="Proteomes" id="UP000472335">
    <property type="component" value="Unassembled WGS sequence"/>
</dbReference>
<accession>A0A6G4VKC1</accession>
<dbReference type="CDD" id="cd05141">
    <property type="entry name" value="Barstar_evA4336-like"/>
    <property type="match status" value="1"/>
</dbReference>
<dbReference type="Gene3D" id="3.30.370.10">
    <property type="entry name" value="Barstar-like"/>
    <property type="match status" value="1"/>
</dbReference>
<name>A0A6G4VKC1_9ACTN</name>
<dbReference type="RefSeq" id="WP_165268386.1">
    <property type="nucleotide sequence ID" value="NZ_JAAKZY010000243.1"/>
</dbReference>
<evidence type="ECO:0000259" key="2">
    <source>
        <dbReference type="Pfam" id="PF01337"/>
    </source>
</evidence>
<dbReference type="InterPro" id="IPR000468">
    <property type="entry name" value="Barstar"/>
</dbReference>
<protein>
    <recommendedName>
        <fullName evidence="2">Barstar (barnase inhibitor) domain-containing protein</fullName>
    </recommendedName>
</protein>
<comment type="similarity">
    <text evidence="1">Belongs to the barstar family.</text>
</comment>
<dbReference type="EMBL" id="JAAKZY010000243">
    <property type="protein sequence ID" value="NGO14227.1"/>
    <property type="molecule type" value="Genomic_DNA"/>
</dbReference>
<feature type="domain" description="Barstar (barnase inhibitor)" evidence="2">
    <location>
        <begin position="40"/>
        <end position="135"/>
    </location>
</feature>
<dbReference type="InterPro" id="IPR035905">
    <property type="entry name" value="Barstar-like_sf"/>
</dbReference>
<dbReference type="AlphaFoldDB" id="A0A6G4VKC1"/>
<evidence type="ECO:0000256" key="1">
    <source>
        <dbReference type="ARBA" id="ARBA00006845"/>
    </source>
</evidence>
<comment type="caution">
    <text evidence="3">The sequence shown here is derived from an EMBL/GenBank/DDBJ whole genome shotgun (WGS) entry which is preliminary data.</text>
</comment>